<dbReference type="InterPro" id="IPR041661">
    <property type="entry name" value="ZN622/Rei1/Reh1_Znf-C2H2"/>
</dbReference>
<evidence type="ECO:0000259" key="10">
    <source>
        <dbReference type="PROSITE" id="PS00028"/>
    </source>
</evidence>
<feature type="compositionally biased region" description="Acidic residues" evidence="9">
    <location>
        <begin position="302"/>
        <end position="322"/>
    </location>
</feature>
<evidence type="ECO:0000256" key="7">
    <source>
        <dbReference type="ARBA" id="ARBA00022833"/>
    </source>
</evidence>
<evidence type="ECO:0000256" key="3">
    <source>
        <dbReference type="ARBA" id="ARBA00022517"/>
    </source>
</evidence>
<dbReference type="GO" id="GO:0003676">
    <property type="term" value="F:nucleic acid binding"/>
    <property type="evidence" value="ECO:0007669"/>
    <property type="project" value="InterPro"/>
</dbReference>
<reference evidence="11" key="1">
    <citation type="submission" date="2022-08" db="EMBL/GenBank/DDBJ databases">
        <title>A Global Phylogenomic Analysis of the Shiitake Genus Lentinula.</title>
        <authorList>
            <consortium name="DOE Joint Genome Institute"/>
            <person name="Sierra-Patev S."/>
            <person name="Min B."/>
            <person name="Naranjo-Ortiz M."/>
            <person name="Looney B."/>
            <person name="Konkel Z."/>
            <person name="Slot J.C."/>
            <person name="Sakamoto Y."/>
            <person name="Steenwyk J.L."/>
            <person name="Rokas A."/>
            <person name="Carro J."/>
            <person name="Camarero S."/>
            <person name="Ferreira P."/>
            <person name="Molpeceres G."/>
            <person name="Ruiz-Duenas F.J."/>
            <person name="Serrano A."/>
            <person name="Henrissat B."/>
            <person name="Drula E."/>
            <person name="Hughes K.W."/>
            <person name="Mata J.L."/>
            <person name="Ishikawa N.K."/>
            <person name="Vargas-Isla R."/>
            <person name="Ushijima S."/>
            <person name="Smith C.A."/>
            <person name="Ahrendt S."/>
            <person name="Andreopoulos W."/>
            <person name="He G."/>
            <person name="Labutti K."/>
            <person name="Lipzen A."/>
            <person name="Ng V."/>
            <person name="Riley R."/>
            <person name="Sandor L."/>
            <person name="Barry K."/>
            <person name="Martinez A.T."/>
            <person name="Xiao Y."/>
            <person name="Gibbons J.G."/>
            <person name="Terashima K."/>
            <person name="Grigoriev I.V."/>
            <person name="Hibbett D.S."/>
        </authorList>
    </citation>
    <scope>NUCLEOTIDE SEQUENCE</scope>
    <source>
        <strain evidence="11">JLM2183</strain>
    </source>
</reference>
<evidence type="ECO:0000256" key="8">
    <source>
        <dbReference type="ARBA" id="ARBA00034126"/>
    </source>
</evidence>
<dbReference type="GO" id="GO:0008270">
    <property type="term" value="F:zinc ion binding"/>
    <property type="evidence" value="ECO:0007669"/>
    <property type="project" value="UniProtKB-KW"/>
</dbReference>
<dbReference type="PANTHER" id="PTHR13182:SF8">
    <property type="entry name" value="CYTOPLASMIC 60S SUBUNIT BIOGENESIS FACTOR ZNF622"/>
    <property type="match status" value="1"/>
</dbReference>
<feature type="compositionally biased region" description="Basic and acidic residues" evidence="9">
    <location>
        <begin position="125"/>
        <end position="139"/>
    </location>
</feature>
<comment type="subcellular location">
    <subcellularLocation>
        <location evidence="1">Cytoplasm</location>
    </subcellularLocation>
</comment>
<keyword evidence="4" id="KW-0479">Metal-binding</keyword>
<evidence type="ECO:0000256" key="4">
    <source>
        <dbReference type="ARBA" id="ARBA00022723"/>
    </source>
</evidence>
<dbReference type="PANTHER" id="PTHR13182">
    <property type="entry name" value="ZINC FINGER PROTEIN 622"/>
    <property type="match status" value="1"/>
</dbReference>
<feature type="compositionally biased region" description="Basic and acidic residues" evidence="9">
    <location>
        <begin position="428"/>
        <end position="451"/>
    </location>
</feature>
<evidence type="ECO:0000313" key="11">
    <source>
        <dbReference type="EMBL" id="KAJ4468224.1"/>
    </source>
</evidence>
<dbReference type="GO" id="GO:0005737">
    <property type="term" value="C:cytoplasm"/>
    <property type="evidence" value="ECO:0007669"/>
    <property type="project" value="UniProtKB-SubCell"/>
</dbReference>
<name>A0A9W9DFJ8_9AGAR</name>
<comment type="similarity">
    <text evidence="8">Belongs to the REI1 family.</text>
</comment>
<evidence type="ECO:0000256" key="5">
    <source>
        <dbReference type="ARBA" id="ARBA00022737"/>
    </source>
</evidence>
<dbReference type="InterPro" id="IPR003604">
    <property type="entry name" value="Matrin/U1-like-C_Znf_C2H2"/>
</dbReference>
<gene>
    <name evidence="11" type="ORF">J3R30DRAFT_1685432</name>
</gene>
<keyword evidence="2" id="KW-0963">Cytoplasm</keyword>
<dbReference type="Gene3D" id="3.30.160.60">
    <property type="entry name" value="Classic Zinc Finger"/>
    <property type="match status" value="1"/>
</dbReference>
<feature type="region of interest" description="Disordered" evidence="9">
    <location>
        <begin position="292"/>
        <end position="322"/>
    </location>
</feature>
<feature type="compositionally biased region" description="Polar residues" evidence="9">
    <location>
        <begin position="140"/>
        <end position="150"/>
    </location>
</feature>
<evidence type="ECO:0000256" key="6">
    <source>
        <dbReference type="ARBA" id="ARBA00022771"/>
    </source>
</evidence>
<dbReference type="Pfam" id="PF12756">
    <property type="entry name" value="zf-C2H2_2"/>
    <property type="match status" value="1"/>
</dbReference>
<dbReference type="InterPro" id="IPR022755">
    <property type="entry name" value="Znf_C2H2_jaz"/>
</dbReference>
<feature type="region of interest" description="Disordered" evidence="9">
    <location>
        <begin position="428"/>
        <end position="470"/>
    </location>
</feature>
<dbReference type="SMART" id="SM00451">
    <property type="entry name" value="ZnF_U1"/>
    <property type="match status" value="2"/>
</dbReference>
<dbReference type="InterPro" id="IPR040025">
    <property type="entry name" value="Znf622/Rei1/Reh1"/>
</dbReference>
<protein>
    <submittedName>
        <fullName evidence="11">C2H2 type zinc-finger-domain-containing protein</fullName>
    </submittedName>
</protein>
<keyword evidence="5" id="KW-0677">Repeat</keyword>
<evidence type="ECO:0000313" key="12">
    <source>
        <dbReference type="Proteomes" id="UP001150266"/>
    </source>
</evidence>
<keyword evidence="3" id="KW-0690">Ribosome biogenesis</keyword>
<dbReference type="GO" id="GO:0042273">
    <property type="term" value="P:ribosomal large subunit biogenesis"/>
    <property type="evidence" value="ECO:0007669"/>
    <property type="project" value="TreeGrafter"/>
</dbReference>
<proteinExistence type="inferred from homology"/>
<evidence type="ECO:0000256" key="2">
    <source>
        <dbReference type="ARBA" id="ARBA00022490"/>
    </source>
</evidence>
<evidence type="ECO:0000256" key="1">
    <source>
        <dbReference type="ARBA" id="ARBA00004496"/>
    </source>
</evidence>
<dbReference type="Proteomes" id="UP001150266">
    <property type="component" value="Unassembled WGS sequence"/>
</dbReference>
<dbReference type="GO" id="GO:0030687">
    <property type="term" value="C:preribosome, large subunit precursor"/>
    <property type="evidence" value="ECO:0007669"/>
    <property type="project" value="TreeGrafter"/>
</dbReference>
<comment type="caution">
    <text evidence="11">The sequence shown here is derived from an EMBL/GenBank/DDBJ whole genome shotgun (WGS) entry which is preliminary data.</text>
</comment>
<keyword evidence="6 11" id="KW-0863">Zinc-finger</keyword>
<organism evidence="11 12">
    <name type="scientific">Lentinula aciculospora</name>
    <dbReference type="NCBI Taxonomy" id="153920"/>
    <lineage>
        <taxon>Eukaryota</taxon>
        <taxon>Fungi</taxon>
        <taxon>Dikarya</taxon>
        <taxon>Basidiomycota</taxon>
        <taxon>Agaricomycotina</taxon>
        <taxon>Agaricomycetes</taxon>
        <taxon>Agaricomycetidae</taxon>
        <taxon>Agaricales</taxon>
        <taxon>Marasmiineae</taxon>
        <taxon>Omphalotaceae</taxon>
        <taxon>Lentinula</taxon>
    </lineage>
</organism>
<evidence type="ECO:0000256" key="9">
    <source>
        <dbReference type="SAM" id="MobiDB-lite"/>
    </source>
</evidence>
<keyword evidence="12" id="KW-1185">Reference proteome</keyword>
<dbReference type="AlphaFoldDB" id="A0A9W9DFJ8"/>
<accession>A0A9W9DFJ8</accession>
<dbReference type="SMART" id="SM00355">
    <property type="entry name" value="ZnF_C2H2"/>
    <property type="match status" value="4"/>
</dbReference>
<dbReference type="OrthoDB" id="19329at2759"/>
<dbReference type="EMBL" id="JAOTPV010000037">
    <property type="protein sequence ID" value="KAJ4468224.1"/>
    <property type="molecule type" value="Genomic_DNA"/>
</dbReference>
<sequence length="470" mass="53319">MEEHSQHLFTCISCSIAFVSAEEQRVHYRSDHHRYNMKRRVAGLPPVSAAVFNGKVIERRTETSIMSSLKGSTCEVCNKTYSTENAYRSHINSKKHRENELQASVKLAYKLAKKDGLEENFEEVKVEKGTEVPSSERDSLSLSGPTSKETPVSAIVDDSAEDDEINQTIDQKIAASRSRLSPAHCLFCTSDFSDLQANLLHMASTHSFFIPDADYLVDAEGLINYLGEKIAVGNVCIFCNEKSREFRTLDAVRKHMMDKSHCKVAYDTQDDRMEISDYYDFTSSYPDAQLRKKMKTKTNQEEEKEEEEEEEWEDSDVSGSEVDEIVEVGEGEEQSEKSDDEYLPDDQLTYGDSQYELVLPSGARIGHRSMRRYYAQPFPGAPRKEVDPNSGAAIVRRLLGDKDSLFVPRKGGFGAFGAGTDVVKARNRGEAREAGRHVREFRDQARRESFKTKVGFRHNSQKHFRDPLLQ</sequence>
<dbReference type="PROSITE" id="PS00028">
    <property type="entry name" value="ZINC_FINGER_C2H2_1"/>
    <property type="match status" value="1"/>
</dbReference>
<feature type="domain" description="C2H2-type" evidence="10">
    <location>
        <begin position="74"/>
        <end position="96"/>
    </location>
</feature>
<dbReference type="Pfam" id="PF12171">
    <property type="entry name" value="zf-C2H2_jaz"/>
    <property type="match status" value="1"/>
</dbReference>
<dbReference type="InterPro" id="IPR036236">
    <property type="entry name" value="Znf_C2H2_sf"/>
</dbReference>
<dbReference type="InterPro" id="IPR013087">
    <property type="entry name" value="Znf_C2H2_type"/>
</dbReference>
<keyword evidence="7" id="KW-0862">Zinc</keyword>
<feature type="region of interest" description="Disordered" evidence="9">
    <location>
        <begin position="125"/>
        <end position="151"/>
    </location>
</feature>
<dbReference type="SUPFAM" id="SSF57667">
    <property type="entry name" value="beta-beta-alpha zinc fingers"/>
    <property type="match status" value="2"/>
</dbReference>